<proteinExistence type="predicted"/>
<dbReference type="InterPro" id="IPR008969">
    <property type="entry name" value="CarboxyPept-like_regulatory"/>
</dbReference>
<feature type="signal peptide" evidence="1">
    <location>
        <begin position="1"/>
        <end position="23"/>
    </location>
</feature>
<dbReference type="Proteomes" id="UP001589688">
    <property type="component" value="Unassembled WGS sequence"/>
</dbReference>
<keyword evidence="3" id="KW-0675">Receptor</keyword>
<dbReference type="Pfam" id="PF14905">
    <property type="entry name" value="OMP_b-brl_3"/>
    <property type="match status" value="1"/>
</dbReference>
<evidence type="ECO:0000259" key="2">
    <source>
        <dbReference type="Pfam" id="PF14905"/>
    </source>
</evidence>
<keyword evidence="4" id="KW-1185">Reference proteome</keyword>
<reference evidence="3 4" key="1">
    <citation type="submission" date="2024-09" db="EMBL/GenBank/DDBJ databases">
        <authorList>
            <person name="Sun Q."/>
            <person name="Mori K."/>
        </authorList>
    </citation>
    <scope>NUCLEOTIDE SEQUENCE [LARGE SCALE GENOMIC DNA]</scope>
    <source>
        <strain evidence="3 4">ATCC 51272</strain>
    </source>
</reference>
<dbReference type="SUPFAM" id="SSF56935">
    <property type="entry name" value="Porins"/>
    <property type="match status" value="1"/>
</dbReference>
<dbReference type="RefSeq" id="WP_027952332.1">
    <property type="nucleotide sequence ID" value="NZ_JADU01000016.1"/>
</dbReference>
<evidence type="ECO:0000256" key="1">
    <source>
        <dbReference type="SAM" id="SignalP"/>
    </source>
</evidence>
<protein>
    <submittedName>
        <fullName evidence="3">TonB-dependent receptor</fullName>
    </submittedName>
</protein>
<accession>A0ABV5ZJY4</accession>
<comment type="caution">
    <text evidence="3">The sequence shown here is derived from an EMBL/GenBank/DDBJ whole genome shotgun (WGS) entry which is preliminary data.</text>
</comment>
<feature type="domain" description="Outer membrane protein beta-barrel" evidence="2">
    <location>
        <begin position="381"/>
        <end position="718"/>
    </location>
</feature>
<dbReference type="EMBL" id="JBHLZF010000002">
    <property type="protein sequence ID" value="MFB9897655.1"/>
    <property type="molecule type" value="Genomic_DNA"/>
</dbReference>
<dbReference type="InterPro" id="IPR041700">
    <property type="entry name" value="OMP_b-brl_3"/>
</dbReference>
<keyword evidence="1" id="KW-0732">Signal</keyword>
<evidence type="ECO:0000313" key="3">
    <source>
        <dbReference type="EMBL" id="MFB9897655.1"/>
    </source>
</evidence>
<evidence type="ECO:0000313" key="4">
    <source>
        <dbReference type="Proteomes" id="UP001589688"/>
    </source>
</evidence>
<organism evidence="3 4">
    <name type="scientific">Hallella seregens ATCC 51272</name>
    <dbReference type="NCBI Taxonomy" id="1336250"/>
    <lineage>
        <taxon>Bacteria</taxon>
        <taxon>Pseudomonadati</taxon>
        <taxon>Bacteroidota</taxon>
        <taxon>Bacteroidia</taxon>
        <taxon>Bacteroidales</taxon>
        <taxon>Prevotellaceae</taxon>
        <taxon>Hallella</taxon>
    </lineage>
</organism>
<dbReference type="Gene3D" id="2.60.40.1120">
    <property type="entry name" value="Carboxypeptidase-like, regulatory domain"/>
    <property type="match status" value="1"/>
</dbReference>
<dbReference type="SUPFAM" id="SSF49464">
    <property type="entry name" value="Carboxypeptidase regulatory domain-like"/>
    <property type="match status" value="1"/>
</dbReference>
<feature type="chain" id="PRO_5047498921" evidence="1">
    <location>
        <begin position="24"/>
        <end position="779"/>
    </location>
</feature>
<name>A0ABV5ZJY4_9BACT</name>
<gene>
    <name evidence="3" type="ORF">ACFFK8_07545</name>
</gene>
<dbReference type="Pfam" id="PF13620">
    <property type="entry name" value="CarboxypepD_reg"/>
    <property type="match status" value="1"/>
</dbReference>
<sequence>MKKRIIHLLTAMMALLAATTSWAVDTPTPLAPAHRIRGTVTDGREPLAGALVRLIRPDSTLVTGIAANADGTFSLRDLDKGNYLLSISCLGYETVTLSLHNVESDVNIGQVALSMEGKMLNDVEVTASRQVNKIDRQLLIPSKAQIASSNNGVSLLQRMQLDRIQVDALKGSITTTLGEAVQLRINGVQATIKEVQALQPCDVLRIEYHDMPGLRYGNAAAVLDYIVKHKTAGGSFSASGRQGVSLPEAGDYQTNGSWHNGRSEVKASGNWSRRWLKWTRENYETFVYPTDTLYNQELGEPTPVGYDNVDLSAAYIHTGEKNMVSITLRDQLDNNPDEMSSRVSTLHQGGKTYHVNDHLSTWSNSPSLDLYWQTDLPRNQHLYFDLVGTYIDSRSDRDYTMGTSANDISSAITSHTRGDKYSLIGEAIYEKFWGNSKLSFGLKHTWQHVRNSYAGSVEANVRMHTDDTYGYGEYQRQLGSLTWNVGLGLTRSAYNQEGNKRTTYVPRPNWMLAYGIGKHVYLKYHGYVSSYSPSLSDLNDVSQPIDAYQIQRGNPHLKTVTFVSNDLMISWNTPHFRLMAGGRYSYDHRPMMASTYDEGGTFVRTTENQLGFHRLQTQLSLTYKPWKDGLSIRLTPFFNRYVSLGHAYTHTYSNWGLRGYITAIYRHWVAEMSFRTRYKSLWGETITDTENGHNLALGYNPGRWSISLEVYNPFSNHYSLTNVDLSRLAPARKVTRSKDFCHLFFVNASLNLDFGKKHEGKQKRISNRDEDTGVMIGKK</sequence>